<dbReference type="AlphaFoldDB" id="A0A0F9S2C5"/>
<organism evidence="1">
    <name type="scientific">marine sediment metagenome</name>
    <dbReference type="NCBI Taxonomy" id="412755"/>
    <lineage>
        <taxon>unclassified sequences</taxon>
        <taxon>metagenomes</taxon>
        <taxon>ecological metagenomes</taxon>
    </lineage>
</organism>
<comment type="caution">
    <text evidence="1">The sequence shown here is derived from an EMBL/GenBank/DDBJ whole genome shotgun (WGS) entry which is preliminary data.</text>
</comment>
<name>A0A0F9S2C5_9ZZZZ</name>
<reference evidence="1" key="1">
    <citation type="journal article" date="2015" name="Nature">
        <title>Complex archaea that bridge the gap between prokaryotes and eukaryotes.</title>
        <authorList>
            <person name="Spang A."/>
            <person name="Saw J.H."/>
            <person name="Jorgensen S.L."/>
            <person name="Zaremba-Niedzwiedzka K."/>
            <person name="Martijn J."/>
            <person name="Lind A.E."/>
            <person name="van Eijk R."/>
            <person name="Schleper C."/>
            <person name="Guy L."/>
            <person name="Ettema T.J."/>
        </authorList>
    </citation>
    <scope>NUCLEOTIDE SEQUENCE</scope>
</reference>
<protein>
    <submittedName>
        <fullName evidence="1">Uncharacterized protein</fullName>
    </submittedName>
</protein>
<dbReference type="EMBL" id="LAZR01002344">
    <property type="protein sequence ID" value="KKN31266.1"/>
    <property type="molecule type" value="Genomic_DNA"/>
</dbReference>
<proteinExistence type="predicted"/>
<sequence length="229" mass="25175">MSDRDHKQRPTLMGVDMAKQHAQQINTIQKDIPENHRDRMRLSDDGKTLFVTLAMPRYVDILIRKTETVNIDRAGIIPEQFGVTYDYGEGRRCRDGAETKDSDGNTLDAKVAAGAKALMDNAIAHCKVRIEIMFGKRAARATSSGVSTLVREIRKLFIQFAVKNLNDDTGKRYTAKTLPSALLTAKNAGAAAAEAKRIGIPPKKIAAHIKRATALATLIDADDDMSIDI</sequence>
<accession>A0A0F9S2C5</accession>
<gene>
    <name evidence="1" type="ORF">LCGC14_0825820</name>
</gene>
<evidence type="ECO:0000313" key="1">
    <source>
        <dbReference type="EMBL" id="KKN31266.1"/>
    </source>
</evidence>